<dbReference type="RefSeq" id="WP_266068341.1">
    <property type="nucleotide sequence ID" value="NZ_JAPJDA010000004.1"/>
</dbReference>
<feature type="region of interest" description="Disordered" evidence="1">
    <location>
        <begin position="119"/>
        <end position="166"/>
    </location>
</feature>
<keyword evidence="4" id="KW-1185">Reference proteome</keyword>
<dbReference type="InterPro" id="IPR025381">
    <property type="entry name" value="DUF4296"/>
</dbReference>
<dbReference type="EMBL" id="JAPJDA010000004">
    <property type="protein sequence ID" value="MCX2837138.1"/>
    <property type="molecule type" value="Genomic_DNA"/>
</dbReference>
<proteinExistence type="predicted"/>
<feature type="domain" description="DUF4296" evidence="2">
    <location>
        <begin position="26"/>
        <end position="105"/>
    </location>
</feature>
<comment type="caution">
    <text evidence="3">The sequence shown here is derived from an EMBL/GenBank/DDBJ whole genome shotgun (WGS) entry which is preliminary data.</text>
</comment>
<dbReference type="Proteomes" id="UP001148482">
    <property type="component" value="Unassembled WGS sequence"/>
</dbReference>
<feature type="compositionally biased region" description="Basic and acidic residues" evidence="1">
    <location>
        <begin position="135"/>
        <end position="145"/>
    </location>
</feature>
<accession>A0A9X3CV84</accession>
<reference evidence="3" key="1">
    <citation type="submission" date="2022-11" db="EMBL/GenBank/DDBJ databases">
        <title>Salinimicrobium profundisediminis sp. nov., isolated from deep-sea sediment of the Mariana Trench.</title>
        <authorList>
            <person name="Fu H."/>
        </authorList>
    </citation>
    <scope>NUCLEOTIDE SEQUENCE</scope>
    <source>
        <strain evidence="3">MT39</strain>
    </source>
</reference>
<sequence length="166" mass="19475">MRKVFTILGVFLMLVSCQEINRTPKPDNLIAEDKMVEVLTELSLLHGARSYNKTLMEEKGVNAYPYLTKKYGIDSTQLAQSNEYYAQNYKQYEKIYERVKERLEALMAEYDSIREVEEKRKDSLRENSGNGTRDTLIRREFRRDTSGLLEPDPRLPMPVSKSRVQR</sequence>
<protein>
    <submittedName>
        <fullName evidence="3">DUF4296 domain-containing protein</fullName>
    </submittedName>
</protein>
<evidence type="ECO:0000259" key="2">
    <source>
        <dbReference type="Pfam" id="PF14129"/>
    </source>
</evidence>
<organism evidence="3 4">
    <name type="scientific">Salinimicrobium profundisediminis</name>
    <dbReference type="NCBI Taxonomy" id="2994553"/>
    <lineage>
        <taxon>Bacteria</taxon>
        <taxon>Pseudomonadati</taxon>
        <taxon>Bacteroidota</taxon>
        <taxon>Flavobacteriia</taxon>
        <taxon>Flavobacteriales</taxon>
        <taxon>Flavobacteriaceae</taxon>
        <taxon>Salinimicrobium</taxon>
    </lineage>
</organism>
<evidence type="ECO:0000256" key="1">
    <source>
        <dbReference type="SAM" id="MobiDB-lite"/>
    </source>
</evidence>
<dbReference type="PROSITE" id="PS51257">
    <property type="entry name" value="PROKAR_LIPOPROTEIN"/>
    <property type="match status" value="1"/>
</dbReference>
<name>A0A9X3CV84_9FLAO</name>
<dbReference type="AlphaFoldDB" id="A0A9X3CV84"/>
<evidence type="ECO:0000313" key="4">
    <source>
        <dbReference type="Proteomes" id="UP001148482"/>
    </source>
</evidence>
<dbReference type="Pfam" id="PF14129">
    <property type="entry name" value="DUF4296"/>
    <property type="match status" value="1"/>
</dbReference>
<gene>
    <name evidence="3" type="ORF">OQ279_03155</name>
</gene>
<evidence type="ECO:0000313" key="3">
    <source>
        <dbReference type="EMBL" id="MCX2837138.1"/>
    </source>
</evidence>